<keyword evidence="2" id="KW-1185">Reference proteome</keyword>
<dbReference type="EMBL" id="KB445559">
    <property type="protein sequence ID" value="EMC93921.1"/>
    <property type="molecule type" value="Genomic_DNA"/>
</dbReference>
<sequence length="70" mass="7459">MRHSRSLAVLADVAKFKCEESGRKEPSLNACACIGSTTSCCAHLGWALTGSIGERTVTPRLKTACWSSES</sequence>
<protein>
    <submittedName>
        <fullName evidence="1">Uncharacterized protein</fullName>
    </submittedName>
</protein>
<evidence type="ECO:0000313" key="2">
    <source>
        <dbReference type="Proteomes" id="UP000011761"/>
    </source>
</evidence>
<dbReference type="KEGG" id="bcom:BAUCODRAFT_124670"/>
<dbReference type="HOGENOM" id="CLU_2757392_0_0_1"/>
<dbReference type="RefSeq" id="XP_007678930.1">
    <property type="nucleotide sequence ID" value="XM_007680740.1"/>
</dbReference>
<reference evidence="1 2" key="1">
    <citation type="journal article" date="2012" name="PLoS Pathog.">
        <title>Diverse lifestyles and strategies of plant pathogenesis encoded in the genomes of eighteen Dothideomycetes fungi.</title>
        <authorList>
            <person name="Ohm R.A."/>
            <person name="Feau N."/>
            <person name="Henrissat B."/>
            <person name="Schoch C.L."/>
            <person name="Horwitz B.A."/>
            <person name="Barry K.W."/>
            <person name="Condon B.J."/>
            <person name="Copeland A.C."/>
            <person name="Dhillon B."/>
            <person name="Glaser F."/>
            <person name="Hesse C.N."/>
            <person name="Kosti I."/>
            <person name="LaButti K."/>
            <person name="Lindquist E.A."/>
            <person name="Lucas S."/>
            <person name="Salamov A.A."/>
            <person name="Bradshaw R.E."/>
            <person name="Ciuffetti L."/>
            <person name="Hamelin R.C."/>
            <person name="Kema G.H.J."/>
            <person name="Lawrence C."/>
            <person name="Scott J.A."/>
            <person name="Spatafora J.W."/>
            <person name="Turgeon B.G."/>
            <person name="de Wit P.J.G.M."/>
            <person name="Zhong S."/>
            <person name="Goodwin S.B."/>
            <person name="Grigoriev I.V."/>
        </authorList>
    </citation>
    <scope>NUCLEOTIDE SEQUENCE [LARGE SCALE GENOMIC DNA]</scope>
    <source>
        <strain evidence="1 2">UAMH 10762</strain>
    </source>
</reference>
<proteinExistence type="predicted"/>
<gene>
    <name evidence="1" type="ORF">BAUCODRAFT_124670</name>
</gene>
<dbReference type="GeneID" id="19107900"/>
<accession>M2MBN5</accession>
<name>M2MBN5_BAUPA</name>
<dbReference type="AlphaFoldDB" id="M2MBN5"/>
<dbReference type="Proteomes" id="UP000011761">
    <property type="component" value="Unassembled WGS sequence"/>
</dbReference>
<organism evidence="1 2">
    <name type="scientific">Baudoinia panamericana (strain UAMH 10762)</name>
    <name type="common">Angels' share fungus</name>
    <name type="synonym">Baudoinia compniacensis (strain UAMH 10762)</name>
    <dbReference type="NCBI Taxonomy" id="717646"/>
    <lineage>
        <taxon>Eukaryota</taxon>
        <taxon>Fungi</taxon>
        <taxon>Dikarya</taxon>
        <taxon>Ascomycota</taxon>
        <taxon>Pezizomycotina</taxon>
        <taxon>Dothideomycetes</taxon>
        <taxon>Dothideomycetidae</taxon>
        <taxon>Mycosphaerellales</taxon>
        <taxon>Teratosphaeriaceae</taxon>
        <taxon>Baudoinia</taxon>
    </lineage>
</organism>
<evidence type="ECO:0000313" key="1">
    <source>
        <dbReference type="EMBL" id="EMC93921.1"/>
    </source>
</evidence>